<name>A0A1I6FPQ0_9FLAO</name>
<evidence type="ECO:0000256" key="3">
    <source>
        <dbReference type="RuleBase" id="RU003476"/>
    </source>
</evidence>
<dbReference type="PRINTS" id="PR00502">
    <property type="entry name" value="NUDIXFAMILY"/>
</dbReference>
<comment type="cofactor">
    <cofactor evidence="1">
        <name>Mg(2+)</name>
        <dbReference type="ChEBI" id="CHEBI:18420"/>
    </cofactor>
</comment>
<accession>A0A1I6FPQ0</accession>
<protein>
    <submittedName>
        <fullName evidence="5">NUDIX domain-containing protein</fullName>
    </submittedName>
</protein>
<reference evidence="5 6" key="1">
    <citation type="submission" date="2016-10" db="EMBL/GenBank/DDBJ databases">
        <authorList>
            <person name="de Groot N.N."/>
        </authorList>
    </citation>
    <scope>NUCLEOTIDE SEQUENCE [LARGE SCALE GENOMIC DNA]</scope>
    <source>
        <strain evidence="5 6">DSM 21019</strain>
    </source>
</reference>
<dbReference type="CDD" id="cd03673">
    <property type="entry name" value="NUDIX_Ap6A_hydrolase"/>
    <property type="match status" value="1"/>
</dbReference>
<dbReference type="SUPFAM" id="SSF55811">
    <property type="entry name" value="Nudix"/>
    <property type="match status" value="1"/>
</dbReference>
<dbReference type="PROSITE" id="PS51462">
    <property type="entry name" value="NUDIX"/>
    <property type="match status" value="1"/>
</dbReference>
<gene>
    <name evidence="5" type="ORF">SAMN04490243_0353</name>
</gene>
<dbReference type="RefSeq" id="WP_092980190.1">
    <property type="nucleotide sequence ID" value="NZ_FOYQ01000001.1"/>
</dbReference>
<dbReference type="AlphaFoldDB" id="A0A1I6FPQ0"/>
<dbReference type="PANTHER" id="PTHR43046:SF14">
    <property type="entry name" value="MUTT_NUDIX FAMILY PROTEIN"/>
    <property type="match status" value="1"/>
</dbReference>
<dbReference type="STRING" id="400055.SAMN04490243_0353"/>
<evidence type="ECO:0000313" key="5">
    <source>
        <dbReference type="EMBL" id="SFR31767.1"/>
    </source>
</evidence>
<dbReference type="InterPro" id="IPR020084">
    <property type="entry name" value="NUDIX_hydrolase_CS"/>
</dbReference>
<dbReference type="Gene3D" id="3.90.79.10">
    <property type="entry name" value="Nucleoside Triphosphate Pyrophosphohydrolase"/>
    <property type="match status" value="1"/>
</dbReference>
<proteinExistence type="inferred from homology"/>
<dbReference type="PROSITE" id="PS00893">
    <property type="entry name" value="NUDIX_BOX"/>
    <property type="match status" value="1"/>
</dbReference>
<dbReference type="InterPro" id="IPR015797">
    <property type="entry name" value="NUDIX_hydrolase-like_dom_sf"/>
</dbReference>
<dbReference type="Proteomes" id="UP000199534">
    <property type="component" value="Unassembled WGS sequence"/>
</dbReference>
<dbReference type="InterPro" id="IPR020476">
    <property type="entry name" value="Nudix_hydrolase"/>
</dbReference>
<evidence type="ECO:0000259" key="4">
    <source>
        <dbReference type="PROSITE" id="PS51462"/>
    </source>
</evidence>
<dbReference type="OrthoDB" id="9816289at2"/>
<evidence type="ECO:0000313" key="6">
    <source>
        <dbReference type="Proteomes" id="UP000199534"/>
    </source>
</evidence>
<keyword evidence="2 3" id="KW-0378">Hydrolase</keyword>
<evidence type="ECO:0000256" key="2">
    <source>
        <dbReference type="ARBA" id="ARBA00022801"/>
    </source>
</evidence>
<comment type="similarity">
    <text evidence="3">Belongs to the Nudix hydrolase family.</text>
</comment>
<organism evidence="5 6">
    <name type="scientific">Robiginitalea myxolifaciens</name>
    <dbReference type="NCBI Taxonomy" id="400055"/>
    <lineage>
        <taxon>Bacteria</taxon>
        <taxon>Pseudomonadati</taxon>
        <taxon>Bacteroidota</taxon>
        <taxon>Flavobacteriia</taxon>
        <taxon>Flavobacteriales</taxon>
        <taxon>Flavobacteriaceae</taxon>
        <taxon>Robiginitalea</taxon>
    </lineage>
</organism>
<dbReference type="Pfam" id="PF00293">
    <property type="entry name" value="NUDIX"/>
    <property type="match status" value="1"/>
</dbReference>
<feature type="domain" description="Nudix hydrolase" evidence="4">
    <location>
        <begin position="67"/>
        <end position="196"/>
    </location>
</feature>
<evidence type="ECO:0000256" key="1">
    <source>
        <dbReference type="ARBA" id="ARBA00001946"/>
    </source>
</evidence>
<dbReference type="EMBL" id="FOYQ01000001">
    <property type="protein sequence ID" value="SFR31767.1"/>
    <property type="molecule type" value="Genomic_DNA"/>
</dbReference>
<keyword evidence="6" id="KW-1185">Reference proteome</keyword>
<dbReference type="InterPro" id="IPR000086">
    <property type="entry name" value="NUDIX_hydrolase_dom"/>
</dbReference>
<sequence length="204" mass="23869">MYEVFVNERPLILTDKIVEVTDGEYFMMNEESVLKAVQGLRKGKLTKAYIYHPNLEEILNKFSETIPKVIAAGGVVTNPEGKVLFIYRNEKWDLPKGVIKKKETLEECAIREVEEETGVKKLKIENFLRTTYHVFKRNGEFRLKEVHWYAMTTNYDGKLKGQKKEGIVKVKWKGPRKIQKALEQSYINIKILFEPKRDLLNSDQ</sequence>
<dbReference type="PANTHER" id="PTHR43046">
    <property type="entry name" value="GDP-MANNOSE MANNOSYL HYDROLASE"/>
    <property type="match status" value="1"/>
</dbReference>
<dbReference type="GO" id="GO:0016787">
    <property type="term" value="F:hydrolase activity"/>
    <property type="evidence" value="ECO:0007669"/>
    <property type="project" value="UniProtKB-KW"/>
</dbReference>